<accession>A0A172WUL4</accession>
<dbReference type="Proteomes" id="UP000077787">
    <property type="component" value="Chromosome"/>
</dbReference>
<dbReference type="EMBL" id="CP015641">
    <property type="protein sequence ID" value="ANF27204.1"/>
    <property type="molecule type" value="Genomic_DNA"/>
</dbReference>
<dbReference type="PROSITE" id="PS51257">
    <property type="entry name" value="PROKAR_LIPOPROTEIN"/>
    <property type="match status" value="1"/>
</dbReference>
<reference evidence="1 2" key="1">
    <citation type="submission" date="2016-05" db="EMBL/GenBank/DDBJ databases">
        <title>Genome sequence of Pseudomonas stutzeri 273 and identification of the exopolysaccharide biosynthesis locus.</title>
        <authorList>
            <person name="Wu S."/>
            <person name="Sun C."/>
        </authorList>
    </citation>
    <scope>NUCLEOTIDE SEQUENCE [LARGE SCALE GENOMIC DNA]</scope>
    <source>
        <strain evidence="1 2">273</strain>
    </source>
</reference>
<dbReference type="AlphaFoldDB" id="A0A172WUL4"/>
<evidence type="ECO:0000313" key="2">
    <source>
        <dbReference type="Proteomes" id="UP000077787"/>
    </source>
</evidence>
<proteinExistence type="predicted"/>
<name>A0A172WUL4_STUST</name>
<organism evidence="1 2">
    <name type="scientific">Stutzerimonas stutzeri</name>
    <name type="common">Pseudomonas stutzeri</name>
    <dbReference type="NCBI Taxonomy" id="316"/>
    <lineage>
        <taxon>Bacteria</taxon>
        <taxon>Pseudomonadati</taxon>
        <taxon>Pseudomonadota</taxon>
        <taxon>Gammaproteobacteria</taxon>
        <taxon>Pseudomonadales</taxon>
        <taxon>Pseudomonadaceae</taxon>
        <taxon>Stutzerimonas</taxon>
    </lineage>
</organism>
<protein>
    <recommendedName>
        <fullName evidence="3">Lipoprotein</fullName>
    </recommendedName>
</protein>
<sequence length="85" mass="9200">MFKNTYRISLTVGAVLTLVGCSGFETVSPAQPSDEYVFACDKAGQAGCRTRADEICPGGYDTLSSEEDFERKEMRVRCLGGVNPP</sequence>
<evidence type="ECO:0008006" key="3">
    <source>
        <dbReference type="Google" id="ProtNLM"/>
    </source>
</evidence>
<gene>
    <name evidence="1" type="ORF">PS273GM_19710</name>
</gene>
<evidence type="ECO:0000313" key="1">
    <source>
        <dbReference type="EMBL" id="ANF27204.1"/>
    </source>
</evidence>